<evidence type="ECO:0000313" key="4">
    <source>
        <dbReference type="EMBL" id="MBC2608065.1"/>
    </source>
</evidence>
<evidence type="ECO:0000313" key="5">
    <source>
        <dbReference type="Proteomes" id="UP000526501"/>
    </source>
</evidence>
<dbReference type="PANTHER" id="PTHR22901">
    <property type="entry name" value="SIALATE O-ACETYLESTERASE"/>
    <property type="match status" value="1"/>
</dbReference>
<organism evidence="4 5">
    <name type="scientific">Pelagicoccus albus</name>
    <dbReference type="NCBI Taxonomy" id="415222"/>
    <lineage>
        <taxon>Bacteria</taxon>
        <taxon>Pseudomonadati</taxon>
        <taxon>Verrucomicrobiota</taxon>
        <taxon>Opitutia</taxon>
        <taxon>Puniceicoccales</taxon>
        <taxon>Pelagicoccaceae</taxon>
        <taxon>Pelagicoccus</taxon>
    </lineage>
</organism>
<name>A0A7X1B9B0_9BACT</name>
<dbReference type="Gene3D" id="2.60.120.260">
    <property type="entry name" value="Galactose-binding domain-like"/>
    <property type="match status" value="1"/>
</dbReference>
<keyword evidence="2" id="KW-0732">Signal</keyword>
<evidence type="ECO:0000256" key="2">
    <source>
        <dbReference type="SAM" id="SignalP"/>
    </source>
</evidence>
<evidence type="ECO:0000259" key="3">
    <source>
        <dbReference type="Pfam" id="PF03629"/>
    </source>
</evidence>
<evidence type="ECO:0000256" key="1">
    <source>
        <dbReference type="ARBA" id="ARBA00022801"/>
    </source>
</evidence>
<dbReference type="SUPFAM" id="SSF49785">
    <property type="entry name" value="Galactose-binding domain-like"/>
    <property type="match status" value="1"/>
</dbReference>
<dbReference type="Proteomes" id="UP000526501">
    <property type="component" value="Unassembled WGS sequence"/>
</dbReference>
<dbReference type="InterPro" id="IPR036514">
    <property type="entry name" value="SGNH_hydro_sf"/>
</dbReference>
<dbReference type="SUPFAM" id="SSF52266">
    <property type="entry name" value="SGNH hydrolase"/>
    <property type="match status" value="1"/>
</dbReference>
<dbReference type="InterPro" id="IPR013783">
    <property type="entry name" value="Ig-like_fold"/>
</dbReference>
<dbReference type="GO" id="GO:0001681">
    <property type="term" value="F:sialate O-acetylesterase activity"/>
    <property type="evidence" value="ECO:0007669"/>
    <property type="project" value="InterPro"/>
</dbReference>
<dbReference type="Pfam" id="PF03629">
    <property type="entry name" value="SASA"/>
    <property type="match status" value="1"/>
</dbReference>
<dbReference type="InterPro" id="IPR039329">
    <property type="entry name" value="SIAE"/>
</dbReference>
<dbReference type="Gene3D" id="3.40.50.1110">
    <property type="entry name" value="SGNH hydrolase"/>
    <property type="match status" value="1"/>
</dbReference>
<dbReference type="GO" id="GO:0004553">
    <property type="term" value="F:hydrolase activity, hydrolyzing O-glycosyl compounds"/>
    <property type="evidence" value="ECO:0007669"/>
    <property type="project" value="InterPro"/>
</dbReference>
<dbReference type="GO" id="GO:0005975">
    <property type="term" value="P:carbohydrate metabolic process"/>
    <property type="evidence" value="ECO:0007669"/>
    <property type="project" value="InterPro"/>
</dbReference>
<dbReference type="EMBL" id="JACHVC010000013">
    <property type="protein sequence ID" value="MBC2608065.1"/>
    <property type="molecule type" value="Genomic_DNA"/>
</dbReference>
<dbReference type="InterPro" id="IPR008979">
    <property type="entry name" value="Galactose-bd-like_sf"/>
</dbReference>
<dbReference type="RefSeq" id="WP_185661920.1">
    <property type="nucleotide sequence ID" value="NZ_CAWPOO010000013.1"/>
</dbReference>
<dbReference type="PANTHER" id="PTHR22901:SF0">
    <property type="entry name" value="SIALATE O-ACETYLESTERASE"/>
    <property type="match status" value="1"/>
</dbReference>
<keyword evidence="1" id="KW-0378">Hydrolase</keyword>
<accession>A0A7X1B9B0</accession>
<sequence length="640" mass="68970">MKTSLALLSIALSVVSAQAEIEVASPFGSHMVLQREASVPVWGTADAGETVEVTFAGQTVSATADSAGAWNVSLEDLKTSAEGRELTVSGSSSGESIVFEDVLVGEVWLCGGQSNMERQLGPRPGQKEIVGWESEAAAANYPLVRELYVKQARSLTPLTEADAEWRVCTPETVVDFTAVGYFFARDLYQSLGVPVGIIHSSWGGTPAEAWTSREGLAEFPYFIEQVNDQLEFAGDPEVGQSKYLAKLEKWFEANDSLKVKDALEGSGIEWEPMTLPTMWEDAGYNGVDGICWFQKSFDLPKDFRGKDLLLELGAIDDSDTTWVNGHLVGAMSGWNTPREYVVSAKILKKGENVITVRALDTGGGGGIWNADEPLQISINGKSGSALDLKGEWKSHFSTVFDQGPRPPQDLSQSPGAPTVLFNAMIAPIAPYAVKGFTFYQGEANAGAAKVYESLLPALISDWRKQWSDEELPFLFVQIAPYEGMPPEIREAQRQALLATENTAMAVTIDIGDATDIHPAQKEPVGERLALAARALAYGEDLVYSGPEFQSWKADGSEARLTFDAHGDLVAPGGKLIGFEMAGEDGEFYPASAQIDGSSVVLKSDSVEKPTEVRYGWANVAKGNLFNDAGLPASPFTSGDY</sequence>
<protein>
    <recommendedName>
        <fullName evidence="3">Sialate O-acetylesterase domain-containing protein</fullName>
    </recommendedName>
</protein>
<dbReference type="Gene3D" id="2.60.40.10">
    <property type="entry name" value="Immunoglobulins"/>
    <property type="match status" value="1"/>
</dbReference>
<dbReference type="AlphaFoldDB" id="A0A7X1B9B0"/>
<dbReference type="InterPro" id="IPR005181">
    <property type="entry name" value="SASA"/>
</dbReference>
<reference evidence="4 5" key="1">
    <citation type="submission" date="2020-07" db="EMBL/GenBank/DDBJ databases">
        <authorList>
            <person name="Feng X."/>
        </authorList>
    </citation>
    <scope>NUCLEOTIDE SEQUENCE [LARGE SCALE GENOMIC DNA]</scope>
    <source>
        <strain evidence="4 5">JCM23202</strain>
    </source>
</reference>
<feature type="chain" id="PRO_5031077721" description="Sialate O-acetylesterase domain-containing protein" evidence="2">
    <location>
        <begin position="20"/>
        <end position="640"/>
    </location>
</feature>
<gene>
    <name evidence="4" type="ORF">H5P27_18570</name>
</gene>
<keyword evidence="5" id="KW-1185">Reference proteome</keyword>
<feature type="domain" description="Sialate O-acetylesterase" evidence="3">
    <location>
        <begin position="432"/>
        <end position="530"/>
    </location>
</feature>
<comment type="caution">
    <text evidence="4">The sequence shown here is derived from an EMBL/GenBank/DDBJ whole genome shotgun (WGS) entry which is preliminary data.</text>
</comment>
<feature type="signal peptide" evidence="2">
    <location>
        <begin position="1"/>
        <end position="19"/>
    </location>
</feature>
<proteinExistence type="predicted"/>